<keyword evidence="14" id="KW-1185">Reference proteome</keyword>
<evidence type="ECO:0000256" key="8">
    <source>
        <dbReference type="ARBA" id="ARBA00022989"/>
    </source>
</evidence>
<dbReference type="Pfam" id="PF03878">
    <property type="entry name" value="YIF1"/>
    <property type="match status" value="1"/>
</dbReference>
<keyword evidence="7" id="KW-0653">Protein transport</keyword>
<accession>A0A835LVG2</accession>
<feature type="region of interest" description="Disordered" evidence="11">
    <location>
        <begin position="213"/>
        <end position="234"/>
    </location>
</feature>
<evidence type="ECO:0000256" key="12">
    <source>
        <dbReference type="SAM" id="SignalP"/>
    </source>
</evidence>
<dbReference type="GO" id="GO:0015031">
    <property type="term" value="P:protein transport"/>
    <property type="evidence" value="ECO:0007669"/>
    <property type="project" value="UniProtKB-KW"/>
</dbReference>
<dbReference type="Proteomes" id="UP000631114">
    <property type="component" value="Unassembled WGS sequence"/>
</dbReference>
<comment type="caution">
    <text evidence="13">The sequence shown here is derived from an EMBL/GenBank/DDBJ whole genome shotgun (WGS) entry which is preliminary data.</text>
</comment>
<dbReference type="PANTHER" id="PTHR14083">
    <property type="entry name" value="YIP1 INTERACTING FACTOR HOMOLOG YIF1 PROTEIN"/>
    <property type="match status" value="1"/>
</dbReference>
<keyword evidence="9" id="KW-0333">Golgi apparatus</keyword>
<evidence type="ECO:0000256" key="11">
    <source>
        <dbReference type="SAM" id="MobiDB-lite"/>
    </source>
</evidence>
<keyword evidence="4" id="KW-0813">Transport</keyword>
<protein>
    <submittedName>
        <fullName evidence="13">Uncharacterized protein</fullName>
    </submittedName>
</protein>
<evidence type="ECO:0000256" key="4">
    <source>
        <dbReference type="ARBA" id="ARBA00022448"/>
    </source>
</evidence>
<comment type="subcellular location">
    <subcellularLocation>
        <location evidence="1">Endoplasmic reticulum membrane</location>
        <topology evidence="1">Multi-pass membrane protein</topology>
    </subcellularLocation>
    <subcellularLocation>
        <location evidence="2">Golgi apparatus membrane</location>
        <topology evidence="2">Multi-pass membrane protein</topology>
    </subcellularLocation>
</comment>
<dbReference type="OrthoDB" id="337750at2759"/>
<dbReference type="InterPro" id="IPR005578">
    <property type="entry name" value="Yif1_fam"/>
</dbReference>
<gene>
    <name evidence="13" type="ORF">IFM89_014662</name>
</gene>
<evidence type="ECO:0000256" key="3">
    <source>
        <dbReference type="ARBA" id="ARBA00009727"/>
    </source>
</evidence>
<organism evidence="13 14">
    <name type="scientific">Coptis chinensis</name>
    <dbReference type="NCBI Taxonomy" id="261450"/>
    <lineage>
        <taxon>Eukaryota</taxon>
        <taxon>Viridiplantae</taxon>
        <taxon>Streptophyta</taxon>
        <taxon>Embryophyta</taxon>
        <taxon>Tracheophyta</taxon>
        <taxon>Spermatophyta</taxon>
        <taxon>Magnoliopsida</taxon>
        <taxon>Ranunculales</taxon>
        <taxon>Ranunculaceae</taxon>
        <taxon>Coptidoideae</taxon>
        <taxon>Coptis</taxon>
    </lineage>
</organism>
<dbReference type="GO" id="GO:0000139">
    <property type="term" value="C:Golgi membrane"/>
    <property type="evidence" value="ECO:0007669"/>
    <property type="project" value="UniProtKB-SubCell"/>
</dbReference>
<comment type="similarity">
    <text evidence="3">Belongs to the YIF1 family.</text>
</comment>
<dbReference type="GO" id="GO:0005789">
    <property type="term" value="C:endoplasmic reticulum membrane"/>
    <property type="evidence" value="ECO:0007669"/>
    <property type="project" value="UniProtKB-SubCell"/>
</dbReference>
<evidence type="ECO:0000313" key="14">
    <source>
        <dbReference type="Proteomes" id="UP000631114"/>
    </source>
</evidence>
<feature type="chain" id="PRO_5032866054" evidence="12">
    <location>
        <begin position="22"/>
        <end position="368"/>
    </location>
</feature>
<evidence type="ECO:0000256" key="5">
    <source>
        <dbReference type="ARBA" id="ARBA00022692"/>
    </source>
</evidence>
<dbReference type="PANTHER" id="PTHR14083:SF0">
    <property type="entry name" value="YIP1D-INTERACTING FACTOR 1, ISOFORM C"/>
    <property type="match status" value="1"/>
</dbReference>
<keyword evidence="10" id="KW-0472">Membrane</keyword>
<name>A0A835LVG2_9MAGN</name>
<evidence type="ECO:0000256" key="9">
    <source>
        <dbReference type="ARBA" id="ARBA00023034"/>
    </source>
</evidence>
<dbReference type="EMBL" id="JADFTS010000006">
    <property type="protein sequence ID" value="KAF9600956.1"/>
    <property type="molecule type" value="Genomic_DNA"/>
</dbReference>
<evidence type="ECO:0000256" key="7">
    <source>
        <dbReference type="ARBA" id="ARBA00022927"/>
    </source>
</evidence>
<evidence type="ECO:0000256" key="1">
    <source>
        <dbReference type="ARBA" id="ARBA00004477"/>
    </source>
</evidence>
<dbReference type="GO" id="GO:0030134">
    <property type="term" value="C:COPII-coated ER to Golgi transport vesicle"/>
    <property type="evidence" value="ECO:0007669"/>
    <property type="project" value="TreeGrafter"/>
</dbReference>
<keyword evidence="8" id="KW-1133">Transmembrane helix</keyword>
<evidence type="ECO:0000256" key="2">
    <source>
        <dbReference type="ARBA" id="ARBA00004653"/>
    </source>
</evidence>
<reference evidence="13 14" key="1">
    <citation type="submission" date="2020-10" db="EMBL/GenBank/DDBJ databases">
        <title>The Coptis chinensis genome and diversification of protoberbering-type alkaloids.</title>
        <authorList>
            <person name="Wang B."/>
            <person name="Shu S."/>
            <person name="Song C."/>
            <person name="Liu Y."/>
        </authorList>
    </citation>
    <scope>NUCLEOTIDE SEQUENCE [LARGE SCALE GENOMIC DNA]</scope>
    <source>
        <strain evidence="13">HL-2020</strain>
        <tissue evidence="13">Leaf</tissue>
    </source>
</reference>
<feature type="compositionally biased region" description="Polar residues" evidence="11">
    <location>
        <begin position="222"/>
        <end position="234"/>
    </location>
</feature>
<keyword evidence="5" id="KW-0812">Transmembrane</keyword>
<keyword evidence="6" id="KW-0256">Endoplasmic reticulum</keyword>
<evidence type="ECO:0000313" key="13">
    <source>
        <dbReference type="EMBL" id="KAF9600956.1"/>
    </source>
</evidence>
<keyword evidence="12" id="KW-0732">Signal</keyword>
<dbReference type="GO" id="GO:0006888">
    <property type="term" value="P:endoplasmic reticulum to Golgi vesicle-mediated transport"/>
    <property type="evidence" value="ECO:0007669"/>
    <property type="project" value="InterPro"/>
</dbReference>
<sequence>MGKRIHAPLFFIHIVPRLSQALLYSRWAKGPQNLTGSSLHPWKFSLIKELRNRILSTGLNGAGAGIIRDGLGAYGERILGSSSKYVQSNVREYFSDPQYYFQVNGQYVRNKLKGHWTRITEPVGGRLSYKPLAFDINAPDLYIPLMSFGTYVVLASFKLGLIGKFSPEALSLQFTKGLLGWFLQVLLLKVSLYSLGSGEAPLLDTSSKSQNVCKRQEHENRSSQITSGSDTESSTSNLCMSVAEVLFYVLMHWGFLGKDHEENSLWFWPSFHFSCGLVFLGSTRRKLLWAVATNSPKVFLHQPPCSVSHLLPCFKCRFSKIWQVIFISINDLTLDNSDDGLPPPLCGELGQIDSCLDAELINCWDPWD</sequence>
<feature type="signal peptide" evidence="12">
    <location>
        <begin position="1"/>
        <end position="21"/>
    </location>
</feature>
<evidence type="ECO:0000256" key="10">
    <source>
        <dbReference type="ARBA" id="ARBA00023136"/>
    </source>
</evidence>
<proteinExistence type="inferred from homology"/>
<dbReference type="AlphaFoldDB" id="A0A835LVG2"/>
<evidence type="ECO:0000256" key="6">
    <source>
        <dbReference type="ARBA" id="ARBA00022824"/>
    </source>
</evidence>
<dbReference type="GO" id="GO:0005793">
    <property type="term" value="C:endoplasmic reticulum-Golgi intermediate compartment"/>
    <property type="evidence" value="ECO:0007669"/>
    <property type="project" value="TreeGrafter"/>
</dbReference>